<accession>A0A382QXI6</accession>
<dbReference type="EMBL" id="UINC01117275">
    <property type="protein sequence ID" value="SVC89592.1"/>
    <property type="molecule type" value="Genomic_DNA"/>
</dbReference>
<sequence length="35" mass="3760">MDSCTQVIDVAGGWRLPEAFQSPDVELQAAKKAVV</sequence>
<organism evidence="1">
    <name type="scientific">marine metagenome</name>
    <dbReference type="NCBI Taxonomy" id="408172"/>
    <lineage>
        <taxon>unclassified sequences</taxon>
        <taxon>metagenomes</taxon>
        <taxon>ecological metagenomes</taxon>
    </lineage>
</organism>
<protein>
    <submittedName>
        <fullName evidence="1">Uncharacterized protein</fullName>
    </submittedName>
</protein>
<dbReference type="AlphaFoldDB" id="A0A382QXI6"/>
<proteinExistence type="predicted"/>
<gene>
    <name evidence="1" type="ORF">METZ01_LOCUS342446</name>
</gene>
<name>A0A382QXI6_9ZZZZ</name>
<evidence type="ECO:0000313" key="1">
    <source>
        <dbReference type="EMBL" id="SVC89592.1"/>
    </source>
</evidence>
<feature type="non-terminal residue" evidence="1">
    <location>
        <position position="35"/>
    </location>
</feature>
<reference evidence="1" key="1">
    <citation type="submission" date="2018-05" db="EMBL/GenBank/DDBJ databases">
        <authorList>
            <person name="Lanie J.A."/>
            <person name="Ng W.-L."/>
            <person name="Kazmierczak K.M."/>
            <person name="Andrzejewski T.M."/>
            <person name="Davidsen T.M."/>
            <person name="Wayne K.J."/>
            <person name="Tettelin H."/>
            <person name="Glass J.I."/>
            <person name="Rusch D."/>
            <person name="Podicherti R."/>
            <person name="Tsui H.-C.T."/>
            <person name="Winkler M.E."/>
        </authorList>
    </citation>
    <scope>NUCLEOTIDE SEQUENCE</scope>
</reference>